<sequence length="290" mass="32441">MNGTSLNTTGLVKAYYETGRDPSGVISYVEPAIYKFSASYSSILRHNIYPALLSELSSSQLNAARESQLLTSYPTIDIVDGRPLSDDVFMAPLQVGLFFLVLITFFQVLWNSKLNGHVAKVLNPVSYIAYRMIIVQVTFLVLSLAVTIVNRALEVLSWKGGFGVGWMIHFLAISSVGGATENVCLLALPHLPLAGFWFMFFVIINVSATLNPIETCPEFYRFTYSMPLHNFSELLKIMFFDTFTGHVGRYVGVLISWIALNNILMPFCLMFASFKLKKSVQKLARAKMNQ</sequence>
<dbReference type="Proteomes" id="UP001165064">
    <property type="component" value="Unassembled WGS sequence"/>
</dbReference>
<dbReference type="EMBL" id="BSXS01008729">
    <property type="protein sequence ID" value="GME93467.1"/>
    <property type="molecule type" value="Genomic_DNA"/>
</dbReference>
<evidence type="ECO:0000313" key="1">
    <source>
        <dbReference type="EMBL" id="GME93467.1"/>
    </source>
</evidence>
<name>A0ACB5TRH3_AMBMO</name>
<proteinExistence type="predicted"/>
<comment type="caution">
    <text evidence="1">The sequence shown here is derived from an EMBL/GenBank/DDBJ whole genome shotgun (WGS) entry which is preliminary data.</text>
</comment>
<protein>
    <submittedName>
        <fullName evidence="1">Unnamed protein product</fullName>
    </submittedName>
</protein>
<gene>
    <name evidence="1" type="ORF">Amon02_000933000</name>
</gene>
<accession>A0ACB5TRH3</accession>
<organism evidence="1 2">
    <name type="scientific">Ambrosiozyma monospora</name>
    <name type="common">Yeast</name>
    <name type="synonym">Endomycopsis monosporus</name>
    <dbReference type="NCBI Taxonomy" id="43982"/>
    <lineage>
        <taxon>Eukaryota</taxon>
        <taxon>Fungi</taxon>
        <taxon>Dikarya</taxon>
        <taxon>Ascomycota</taxon>
        <taxon>Saccharomycotina</taxon>
        <taxon>Pichiomycetes</taxon>
        <taxon>Pichiales</taxon>
        <taxon>Pichiaceae</taxon>
        <taxon>Ambrosiozyma</taxon>
    </lineage>
</organism>
<reference evidence="1" key="1">
    <citation type="submission" date="2023-04" db="EMBL/GenBank/DDBJ databases">
        <title>Ambrosiozyma monospora NBRC 10751.</title>
        <authorList>
            <person name="Ichikawa N."/>
            <person name="Sato H."/>
            <person name="Tonouchi N."/>
        </authorList>
    </citation>
    <scope>NUCLEOTIDE SEQUENCE</scope>
    <source>
        <strain evidence="1">NBRC 10751</strain>
    </source>
</reference>
<keyword evidence="2" id="KW-1185">Reference proteome</keyword>
<evidence type="ECO:0000313" key="2">
    <source>
        <dbReference type="Proteomes" id="UP001165064"/>
    </source>
</evidence>